<dbReference type="Proteomes" id="UP000677228">
    <property type="component" value="Unassembled WGS sequence"/>
</dbReference>
<dbReference type="PROSITE" id="PS50878">
    <property type="entry name" value="RT_POL"/>
    <property type="match status" value="1"/>
</dbReference>
<dbReference type="Proteomes" id="UP000681722">
    <property type="component" value="Unassembled WGS sequence"/>
</dbReference>
<dbReference type="Proteomes" id="UP000682733">
    <property type="component" value="Unassembled WGS sequence"/>
</dbReference>
<name>A0A815DH96_9BILA</name>
<protein>
    <recommendedName>
        <fullName evidence="1">Reverse transcriptase domain-containing protein</fullName>
    </recommendedName>
</protein>
<evidence type="ECO:0000313" key="4">
    <source>
        <dbReference type="EMBL" id="CAF4115564.1"/>
    </source>
</evidence>
<accession>A0A815DH96</accession>
<organism evidence="2 6">
    <name type="scientific">Didymodactylos carnosus</name>
    <dbReference type="NCBI Taxonomy" id="1234261"/>
    <lineage>
        <taxon>Eukaryota</taxon>
        <taxon>Metazoa</taxon>
        <taxon>Spiralia</taxon>
        <taxon>Gnathifera</taxon>
        <taxon>Rotifera</taxon>
        <taxon>Eurotatoria</taxon>
        <taxon>Bdelloidea</taxon>
        <taxon>Philodinida</taxon>
        <taxon>Philodinidae</taxon>
        <taxon>Didymodactylos</taxon>
    </lineage>
</organism>
<dbReference type="EMBL" id="CAJNOQ010012338">
    <property type="protein sequence ID" value="CAF1297859.1"/>
    <property type="molecule type" value="Genomic_DNA"/>
</dbReference>
<keyword evidence="6" id="KW-1185">Reference proteome</keyword>
<dbReference type="PANTHER" id="PTHR21301:SF10">
    <property type="entry name" value="REVERSE TRANSCRIPTASE DOMAIN-CONTAINING PROTEIN"/>
    <property type="match status" value="1"/>
</dbReference>
<evidence type="ECO:0000259" key="1">
    <source>
        <dbReference type="PROSITE" id="PS50878"/>
    </source>
</evidence>
<sequence length="158" mass="18335">MIQQQKPGENELMFSLDVESLFTNVPVNEAIGLAIQIIMKKKNHDAKFIKLNAKDLKQLFELAVTDIPSGFYDQLYKQQGGVSMGSPLASILAHIFIEHIENKIEHYLDQHKIQIMKRHVDDMFFVIDGKQEDVEKLLESINQLHDKIKFTCKDEKYF</sequence>
<dbReference type="EMBL" id="CAJOBC010035850">
    <property type="protein sequence ID" value="CAF4115564.1"/>
    <property type="molecule type" value="Genomic_DNA"/>
</dbReference>
<proteinExistence type="predicted"/>
<reference evidence="2" key="1">
    <citation type="submission" date="2021-02" db="EMBL/GenBank/DDBJ databases">
        <authorList>
            <person name="Nowell W R."/>
        </authorList>
    </citation>
    <scope>NUCLEOTIDE SEQUENCE</scope>
</reference>
<dbReference type="InterPro" id="IPR000477">
    <property type="entry name" value="RT_dom"/>
</dbReference>
<evidence type="ECO:0000313" key="2">
    <source>
        <dbReference type="EMBL" id="CAF1297859.1"/>
    </source>
</evidence>
<dbReference type="Pfam" id="PF00078">
    <property type="entry name" value="RVT_1"/>
    <property type="match status" value="1"/>
</dbReference>
<dbReference type="AlphaFoldDB" id="A0A815DH96"/>
<feature type="domain" description="Reverse transcriptase" evidence="1">
    <location>
        <begin position="1"/>
        <end position="158"/>
    </location>
</feature>
<comment type="caution">
    <text evidence="2">The sequence shown here is derived from an EMBL/GenBank/DDBJ whole genome shotgun (WGS) entry which is preliminary data.</text>
</comment>
<dbReference type="PANTHER" id="PTHR21301">
    <property type="entry name" value="REVERSE TRANSCRIPTASE"/>
    <property type="match status" value="1"/>
</dbReference>
<dbReference type="OrthoDB" id="10018421at2759"/>
<evidence type="ECO:0000313" key="5">
    <source>
        <dbReference type="EMBL" id="CAF4146593.1"/>
    </source>
</evidence>
<dbReference type="EMBL" id="CAJOBA010043261">
    <property type="protein sequence ID" value="CAF4146593.1"/>
    <property type="molecule type" value="Genomic_DNA"/>
</dbReference>
<evidence type="ECO:0000313" key="3">
    <source>
        <dbReference type="EMBL" id="CAF1335254.1"/>
    </source>
</evidence>
<evidence type="ECO:0000313" key="6">
    <source>
        <dbReference type="Proteomes" id="UP000663829"/>
    </source>
</evidence>
<dbReference type="Proteomes" id="UP000663829">
    <property type="component" value="Unassembled WGS sequence"/>
</dbReference>
<gene>
    <name evidence="2" type="ORF">GPM918_LOCUS28369</name>
    <name evidence="3" type="ORF">OVA965_LOCUS30078</name>
    <name evidence="4" type="ORF">SRO942_LOCUS28864</name>
    <name evidence="5" type="ORF">TMI583_LOCUS30876</name>
</gene>
<dbReference type="EMBL" id="CAJNOK010021636">
    <property type="protein sequence ID" value="CAF1335254.1"/>
    <property type="molecule type" value="Genomic_DNA"/>
</dbReference>